<comment type="similarity">
    <text evidence="1">Belongs to the bacterial/plant glucose-1-phosphate adenylyltransferase family.</text>
</comment>
<dbReference type="InterPro" id="IPR005836">
    <property type="entry name" value="ADP_Glu_pyroP_CS"/>
</dbReference>
<dbReference type="InterPro" id="IPR023049">
    <property type="entry name" value="GlgC_bac"/>
</dbReference>
<dbReference type="InterPro" id="IPR005835">
    <property type="entry name" value="NTP_transferase_dom"/>
</dbReference>
<evidence type="ECO:0000313" key="9">
    <source>
        <dbReference type="EMBL" id="VAW88158.1"/>
    </source>
</evidence>
<dbReference type="PANTHER" id="PTHR43523:SF2">
    <property type="entry name" value="GLUCOSE-1-PHOSPHATE ADENYLYLTRANSFERASE"/>
    <property type="match status" value="1"/>
</dbReference>
<keyword evidence="5" id="KW-0067">ATP-binding</keyword>
<dbReference type="SUPFAM" id="SSF53448">
    <property type="entry name" value="Nucleotide-diphospho-sugar transferases"/>
    <property type="match status" value="1"/>
</dbReference>
<dbReference type="GO" id="GO:0005524">
    <property type="term" value="F:ATP binding"/>
    <property type="evidence" value="ECO:0007669"/>
    <property type="project" value="UniProtKB-KW"/>
</dbReference>
<dbReference type="Pfam" id="PF00483">
    <property type="entry name" value="NTP_transferase"/>
    <property type="match status" value="1"/>
</dbReference>
<dbReference type="Gene3D" id="2.160.10.10">
    <property type="entry name" value="Hexapeptide repeat proteins"/>
    <property type="match status" value="1"/>
</dbReference>
<evidence type="ECO:0000256" key="2">
    <source>
        <dbReference type="ARBA" id="ARBA00022679"/>
    </source>
</evidence>
<evidence type="ECO:0000259" key="7">
    <source>
        <dbReference type="Pfam" id="PF00483"/>
    </source>
</evidence>
<dbReference type="EMBL" id="UOFQ01000090">
    <property type="protein sequence ID" value="VAW88158.1"/>
    <property type="molecule type" value="Genomic_DNA"/>
</dbReference>
<dbReference type="InterPro" id="IPR056818">
    <property type="entry name" value="GlmU/GlgC-like_hexapep"/>
</dbReference>
<keyword evidence="2 9" id="KW-0808">Transferase</keyword>
<accession>A0A3B0Z4B8</accession>
<dbReference type="HAMAP" id="MF_00624">
    <property type="entry name" value="GlgC"/>
    <property type="match status" value="1"/>
</dbReference>
<protein>
    <submittedName>
        <fullName evidence="9">Glucose-1-phosphate adenylyltransferase</fullName>
        <ecNumber evidence="9">2.7.7.27</ecNumber>
    </submittedName>
</protein>
<evidence type="ECO:0000256" key="6">
    <source>
        <dbReference type="ARBA" id="ARBA00023056"/>
    </source>
</evidence>
<evidence type="ECO:0000256" key="4">
    <source>
        <dbReference type="ARBA" id="ARBA00022741"/>
    </source>
</evidence>
<reference evidence="9" key="1">
    <citation type="submission" date="2018-06" db="EMBL/GenBank/DDBJ databases">
        <authorList>
            <person name="Zhirakovskaya E."/>
        </authorList>
    </citation>
    <scope>NUCLEOTIDE SEQUENCE</scope>
</reference>
<dbReference type="Gene3D" id="3.90.550.10">
    <property type="entry name" value="Spore Coat Polysaccharide Biosynthesis Protein SpsA, Chain A"/>
    <property type="match status" value="1"/>
</dbReference>
<evidence type="ECO:0000256" key="1">
    <source>
        <dbReference type="ARBA" id="ARBA00010443"/>
    </source>
</evidence>
<sequence>MNAEQSPRFISNLTRNTLALIMAGGRGSRLKDLTTWRAKPAVPFGGKFRIIDFPLSNCINSGIRRIGVLTQYKSHSLNLHIQHGWGHLRGEFGEFVELLPAQQRVDEASWYAGTADSIYQNLDIIRDHNPDYVLILAGDHIYKMDYGAMLAKHVESGADLTIGCIEVPREQASAFGVMGVREDMRIETFVEKPANPAPMPGDEEHALCSMGIYIFNKDFLFEKLNHDANRAESSRDFGKDIIPDAIKHCCVFAYPFKNSVTGVQSYWRDVGTVDAFWAANQELIGVTPELNLYDNNWPIWTHQEQLPPAKFIFDEDERRGMAIDSMVSGGCIISGAAVRHSLLFSNVSVDEGSEINSSVILPDVKIGKGCRITRAVIDKGSMIPDGMVIGENEKEDRARNFHVSENGIVLVTSDMLGQELHHVG</sequence>
<feature type="domain" description="Nucleotidyl transferase" evidence="7">
    <location>
        <begin position="19"/>
        <end position="283"/>
    </location>
</feature>
<dbReference type="CDD" id="cd04651">
    <property type="entry name" value="LbH_G1P_AT_C"/>
    <property type="match status" value="1"/>
</dbReference>
<keyword evidence="4" id="KW-0547">Nucleotide-binding</keyword>
<keyword evidence="6" id="KW-0320">Glycogen biosynthesis</keyword>
<dbReference type="NCBIfam" id="NF002023">
    <property type="entry name" value="PRK00844.1"/>
    <property type="match status" value="1"/>
</dbReference>
<dbReference type="AlphaFoldDB" id="A0A3B0Z4B8"/>
<organism evidence="9">
    <name type="scientific">hydrothermal vent metagenome</name>
    <dbReference type="NCBI Taxonomy" id="652676"/>
    <lineage>
        <taxon>unclassified sequences</taxon>
        <taxon>metagenomes</taxon>
        <taxon>ecological metagenomes</taxon>
    </lineage>
</organism>
<dbReference type="NCBIfam" id="NF001947">
    <property type="entry name" value="PRK00725.1"/>
    <property type="match status" value="1"/>
</dbReference>
<dbReference type="NCBIfam" id="TIGR02091">
    <property type="entry name" value="glgC"/>
    <property type="match status" value="1"/>
</dbReference>
<keyword evidence="3 9" id="KW-0548">Nucleotidyltransferase</keyword>
<dbReference type="InterPro" id="IPR011831">
    <property type="entry name" value="ADP-Glc_PPase"/>
</dbReference>
<dbReference type="GO" id="GO:0005978">
    <property type="term" value="P:glycogen biosynthetic process"/>
    <property type="evidence" value="ECO:0007669"/>
    <property type="project" value="UniProtKB-KW"/>
</dbReference>
<dbReference type="SUPFAM" id="SSF51161">
    <property type="entry name" value="Trimeric LpxA-like enzymes"/>
    <property type="match status" value="1"/>
</dbReference>
<dbReference type="CDD" id="cd02508">
    <property type="entry name" value="ADP_Glucose_PP"/>
    <property type="match status" value="1"/>
</dbReference>
<evidence type="ECO:0000259" key="8">
    <source>
        <dbReference type="Pfam" id="PF24894"/>
    </source>
</evidence>
<dbReference type="EC" id="2.7.7.27" evidence="9"/>
<proteinExistence type="inferred from homology"/>
<dbReference type="PROSITE" id="PS00809">
    <property type="entry name" value="ADP_GLC_PYROPHOSPH_2"/>
    <property type="match status" value="1"/>
</dbReference>
<evidence type="ECO:0000256" key="3">
    <source>
        <dbReference type="ARBA" id="ARBA00022695"/>
    </source>
</evidence>
<feature type="domain" description="Glucose-1-phosphate adenylyltransferase/Bifunctional protein GlmU-like C-terminal hexapeptide" evidence="8">
    <location>
        <begin position="307"/>
        <end position="411"/>
    </location>
</feature>
<gene>
    <name evidence="9" type="ORF">MNBD_GAMMA17-1716</name>
</gene>
<name>A0A3B0Z4B8_9ZZZZ</name>
<dbReference type="PANTHER" id="PTHR43523">
    <property type="entry name" value="GLUCOSE-1-PHOSPHATE ADENYLYLTRANSFERASE-RELATED"/>
    <property type="match status" value="1"/>
</dbReference>
<dbReference type="InterPro" id="IPR011004">
    <property type="entry name" value="Trimer_LpxA-like_sf"/>
</dbReference>
<dbReference type="InterPro" id="IPR029044">
    <property type="entry name" value="Nucleotide-diphossugar_trans"/>
</dbReference>
<dbReference type="GO" id="GO:0008878">
    <property type="term" value="F:glucose-1-phosphate adenylyltransferase activity"/>
    <property type="evidence" value="ECO:0007669"/>
    <property type="project" value="UniProtKB-EC"/>
</dbReference>
<dbReference type="Pfam" id="PF24894">
    <property type="entry name" value="Hexapep_GlmU"/>
    <property type="match status" value="1"/>
</dbReference>
<evidence type="ECO:0000256" key="5">
    <source>
        <dbReference type="ARBA" id="ARBA00022840"/>
    </source>
</evidence>
<dbReference type="PROSITE" id="PS00808">
    <property type="entry name" value="ADP_GLC_PYROPHOSPH_1"/>
    <property type="match status" value="1"/>
</dbReference>